<feature type="domain" description="Penicillin binding protein A dimerisation" evidence="2">
    <location>
        <begin position="52"/>
        <end position="134"/>
    </location>
</feature>
<proteinExistence type="predicted"/>
<dbReference type="InterPro" id="IPR054120">
    <property type="entry name" value="PBPA_dimer"/>
</dbReference>
<organism evidence="3 4">
    <name type="scientific">Protaetiibacter intestinalis</name>
    <dbReference type="NCBI Taxonomy" id="2419774"/>
    <lineage>
        <taxon>Bacteria</taxon>
        <taxon>Bacillati</taxon>
        <taxon>Actinomycetota</taxon>
        <taxon>Actinomycetes</taxon>
        <taxon>Micrococcales</taxon>
        <taxon>Microbacteriaceae</taxon>
        <taxon>Protaetiibacter</taxon>
    </lineage>
</organism>
<dbReference type="RefSeq" id="WP_120762201.1">
    <property type="nucleotide sequence ID" value="NZ_CP032630.1"/>
</dbReference>
<evidence type="ECO:0000259" key="2">
    <source>
        <dbReference type="Pfam" id="PF21922"/>
    </source>
</evidence>
<dbReference type="InterPro" id="IPR012338">
    <property type="entry name" value="Beta-lactam/transpept-like"/>
</dbReference>
<sequence length="485" mass="51683">MNKELRRISLLVLAMFVALFTSSTVIQVVEQENLQADSRNVRTLYASFSAERGQIIAGDTTIAQSVKSDDAYKYQRVYPQGELYAPVTGYFTLNGENTGIEGSLNEYLSGRANQQFLDRLNSILTGQNPKGATVQVTVDPVIQQAAWDALGDYQGAIVAIEPSTGRILAMVSKPSFDPNLLAGHDQSVVLQNYEQLLADERDPLINRTIQGDLNPPGSTFKVVMTATALMTGDYTGDSTLPNPTSLVLPGTSTTITNQNSATCGGGETVTIATAFRLSCNIPFAELGEELGYDAIDEQARAFGFEDPELEVPMRVEPSVFPEPESTAQLMLQSFGQGNNRVSPLQMAMVSAAVANGGELMRPNLVERVTAPDLSVLQEFEPSVYGHPITPEVSASMIQMMVSNVDSGAASGARISGVDVAGKTGTAQNGEDEPYTLWFTGFAPAEDAQVAITVLLEDGAGRGQNGSGNGIAAPIAKKVIEAVLNR</sequence>
<protein>
    <submittedName>
        <fullName evidence="3">Penicillin-binding protein 2</fullName>
    </submittedName>
</protein>
<evidence type="ECO:0000313" key="3">
    <source>
        <dbReference type="EMBL" id="AYF97853.1"/>
    </source>
</evidence>
<dbReference type="GO" id="GO:0071555">
    <property type="term" value="P:cell wall organization"/>
    <property type="evidence" value="ECO:0007669"/>
    <property type="project" value="TreeGrafter"/>
</dbReference>
<dbReference type="InterPro" id="IPR050515">
    <property type="entry name" value="Beta-lactam/transpept"/>
</dbReference>
<keyword evidence="4" id="KW-1185">Reference proteome</keyword>
<gene>
    <name evidence="3" type="ORF">D7I47_05990</name>
</gene>
<dbReference type="EMBL" id="CP032630">
    <property type="protein sequence ID" value="AYF97853.1"/>
    <property type="molecule type" value="Genomic_DNA"/>
</dbReference>
<accession>A0A387B681</accession>
<dbReference type="GO" id="GO:0005886">
    <property type="term" value="C:plasma membrane"/>
    <property type="evidence" value="ECO:0007669"/>
    <property type="project" value="TreeGrafter"/>
</dbReference>
<dbReference type="InterPro" id="IPR001460">
    <property type="entry name" value="PCN-bd_Tpept"/>
</dbReference>
<evidence type="ECO:0000313" key="4">
    <source>
        <dbReference type="Proteomes" id="UP000278886"/>
    </source>
</evidence>
<dbReference type="Proteomes" id="UP000278886">
    <property type="component" value="Chromosome"/>
</dbReference>
<dbReference type="Gene3D" id="3.40.710.10">
    <property type="entry name" value="DD-peptidase/beta-lactamase superfamily"/>
    <property type="match status" value="1"/>
</dbReference>
<dbReference type="Pfam" id="PF21922">
    <property type="entry name" value="PBP_dimer_2"/>
    <property type="match status" value="1"/>
</dbReference>
<dbReference type="OrthoDB" id="9766847at2"/>
<dbReference type="PANTHER" id="PTHR30627:SF24">
    <property type="entry name" value="PENICILLIN-BINDING PROTEIN 4B"/>
    <property type="match status" value="1"/>
</dbReference>
<dbReference type="GO" id="GO:0071972">
    <property type="term" value="F:peptidoglycan L,D-transpeptidase activity"/>
    <property type="evidence" value="ECO:0007669"/>
    <property type="project" value="TreeGrafter"/>
</dbReference>
<dbReference type="SUPFAM" id="SSF56519">
    <property type="entry name" value="Penicillin binding protein dimerisation domain"/>
    <property type="match status" value="1"/>
</dbReference>
<dbReference type="AlphaFoldDB" id="A0A387B681"/>
<dbReference type="PANTHER" id="PTHR30627">
    <property type="entry name" value="PEPTIDOGLYCAN D,D-TRANSPEPTIDASE"/>
    <property type="match status" value="1"/>
</dbReference>
<feature type="domain" description="Penicillin-binding protein transpeptidase" evidence="1">
    <location>
        <begin position="155"/>
        <end position="480"/>
    </location>
</feature>
<reference evidence="4" key="1">
    <citation type="submission" date="2018-09" db="EMBL/GenBank/DDBJ databases">
        <title>Genome sequencing of strain 2DFWR-13.</title>
        <authorList>
            <person name="Heo J."/>
            <person name="Kim S.-J."/>
            <person name="Kwon S.-W."/>
        </authorList>
    </citation>
    <scope>NUCLEOTIDE SEQUENCE [LARGE SCALE GENOMIC DNA]</scope>
    <source>
        <strain evidence="4">2DFWR-13</strain>
    </source>
</reference>
<dbReference type="GO" id="GO:0008658">
    <property type="term" value="F:penicillin binding"/>
    <property type="evidence" value="ECO:0007669"/>
    <property type="project" value="InterPro"/>
</dbReference>
<dbReference type="Pfam" id="PF00905">
    <property type="entry name" value="Transpeptidase"/>
    <property type="match status" value="1"/>
</dbReference>
<dbReference type="SUPFAM" id="SSF56601">
    <property type="entry name" value="beta-lactamase/transpeptidase-like"/>
    <property type="match status" value="1"/>
</dbReference>
<dbReference type="Gene3D" id="3.90.1310.10">
    <property type="entry name" value="Penicillin-binding protein 2a (Domain 2)"/>
    <property type="match status" value="1"/>
</dbReference>
<dbReference type="InterPro" id="IPR036138">
    <property type="entry name" value="PBP_dimer_sf"/>
</dbReference>
<dbReference type="KEGG" id="lyd:D7I47_05990"/>
<evidence type="ECO:0000259" key="1">
    <source>
        <dbReference type="Pfam" id="PF00905"/>
    </source>
</evidence>
<name>A0A387B681_9MICO</name>